<evidence type="ECO:0000256" key="1">
    <source>
        <dbReference type="ARBA" id="ARBA00022729"/>
    </source>
</evidence>
<dbReference type="Pfam" id="PF13585">
    <property type="entry name" value="CHU_C"/>
    <property type="match status" value="1"/>
</dbReference>
<comment type="caution">
    <text evidence="6">The sequence shown here is derived from an EMBL/GenBank/DDBJ whole genome shotgun (WGS) entry which is preliminary data.</text>
</comment>
<feature type="domain" description="Calx-beta" evidence="5">
    <location>
        <begin position="283"/>
        <end position="363"/>
    </location>
</feature>
<name>A0A556N0H1_9FLAO</name>
<evidence type="ECO:0000313" key="6">
    <source>
        <dbReference type="EMBL" id="TSJ45538.1"/>
    </source>
</evidence>
<evidence type="ECO:0000259" key="5">
    <source>
        <dbReference type="Pfam" id="PF03160"/>
    </source>
</evidence>
<keyword evidence="2" id="KW-0677">Repeat</keyword>
<evidence type="ECO:0000313" key="7">
    <source>
        <dbReference type="Proteomes" id="UP000316008"/>
    </source>
</evidence>
<dbReference type="InterPro" id="IPR049804">
    <property type="entry name" value="Choice_anch_L"/>
</dbReference>
<accession>A0A556N0H1</accession>
<dbReference type="GO" id="GO:0007154">
    <property type="term" value="P:cell communication"/>
    <property type="evidence" value="ECO:0007669"/>
    <property type="project" value="InterPro"/>
</dbReference>
<keyword evidence="1 4" id="KW-0732">Signal</keyword>
<keyword evidence="7" id="KW-1185">Reference proteome</keyword>
<reference evidence="6 7" key="1">
    <citation type="submission" date="2019-07" db="EMBL/GenBank/DDBJ databases">
        <authorList>
            <person name="Huq M.A."/>
        </authorList>
    </citation>
    <scope>NUCLEOTIDE SEQUENCE [LARGE SCALE GENOMIC DNA]</scope>
    <source>
        <strain evidence="6 7">MAH-3</strain>
    </source>
</reference>
<dbReference type="OrthoDB" id="9765926at2"/>
<evidence type="ECO:0000256" key="4">
    <source>
        <dbReference type="SAM" id="SignalP"/>
    </source>
</evidence>
<dbReference type="Proteomes" id="UP000316008">
    <property type="component" value="Unassembled WGS sequence"/>
</dbReference>
<dbReference type="EMBL" id="VLPL01000003">
    <property type="protein sequence ID" value="TSJ45538.1"/>
    <property type="molecule type" value="Genomic_DNA"/>
</dbReference>
<dbReference type="RefSeq" id="WP_144332494.1">
    <property type="nucleotide sequence ID" value="NZ_VLPL01000003.1"/>
</dbReference>
<dbReference type="Pfam" id="PF03160">
    <property type="entry name" value="Calx-beta"/>
    <property type="match status" value="1"/>
</dbReference>
<dbReference type="NCBIfam" id="NF038133">
    <property type="entry name" value="choice_anch_L"/>
    <property type="match status" value="1"/>
</dbReference>
<organism evidence="6 7">
    <name type="scientific">Fluviicola chungangensis</name>
    <dbReference type="NCBI Taxonomy" id="2597671"/>
    <lineage>
        <taxon>Bacteria</taxon>
        <taxon>Pseudomonadati</taxon>
        <taxon>Bacteroidota</taxon>
        <taxon>Flavobacteriia</taxon>
        <taxon>Flavobacteriales</taxon>
        <taxon>Crocinitomicaceae</taxon>
        <taxon>Fluviicola</taxon>
    </lineage>
</organism>
<evidence type="ECO:0000256" key="2">
    <source>
        <dbReference type="ARBA" id="ARBA00022737"/>
    </source>
</evidence>
<dbReference type="InterPro" id="IPR035986">
    <property type="entry name" value="PKD_dom_sf"/>
</dbReference>
<dbReference type="Gene3D" id="2.60.40.10">
    <property type="entry name" value="Immunoglobulins"/>
    <property type="match status" value="1"/>
</dbReference>
<feature type="signal peptide" evidence="4">
    <location>
        <begin position="1"/>
        <end position="22"/>
    </location>
</feature>
<proteinExistence type="predicted"/>
<dbReference type="AlphaFoldDB" id="A0A556N0H1"/>
<dbReference type="NCBIfam" id="TIGR04131">
    <property type="entry name" value="Bac_Flav_CTERM"/>
    <property type="match status" value="1"/>
</dbReference>
<dbReference type="Gene3D" id="2.60.40.2030">
    <property type="match status" value="1"/>
</dbReference>
<dbReference type="SUPFAM" id="SSF49299">
    <property type="entry name" value="PKD domain"/>
    <property type="match status" value="1"/>
</dbReference>
<evidence type="ECO:0000256" key="3">
    <source>
        <dbReference type="ARBA" id="ARBA00022837"/>
    </source>
</evidence>
<protein>
    <submittedName>
        <fullName evidence="6">T9SS type B sorting domain-containing protein</fullName>
    </submittedName>
</protein>
<keyword evidence="3" id="KW-0106">Calcium</keyword>
<sequence>MKKITTILSFGMLLFWSSNSLAQITVQNTQSPSSLVQNVLMGTGVVASNITFNGSAVDAQMPQGNVTFFNNNGSAFPISTGVLLTSGNGSAAVGPNNSGSFSNNLPATSMVSTDPDLIAISNDDPTNGVVLEFDFVPAGDTISFRYVFASEEYPEFVNAGFNDAFGFFLSGPGISGPYSNSSINIALVPGTSTPVTIDNVSPSTNSAYYVNNVNGVAYGTAIQYDGTTVVLTANASVQCGQTYHIKLAICNISDTGYDSGVFLEADSFSSEAVDIAVATVTGDTTVIENCTSAQFIFSRPQTQLGDTLLVNYDIGGTAIMGTDYNNLANPITFLPGEDTIVVTLFPTGDGITESPETVIITATTITECGDTIVTTGTLYIIDGSTLPINESNPTVFCANDSVLVTATASGGFAPYTYAWSYAGQTGSSAYVPILQNGSIDYIVTATDQCGNMGTDTVTVTMNQTLAIDTMMTFPASACTPDGAVSGMGQGITGQPHYHWEGPNTGGPSQIDASVMQNLSPGWYVFTITDNVCSVTDSVFLTSEPGPIADMTLSSISGCNPLTVTFTNNSQNATTYEWYFGNGNNVTVNDLSSQTQVFTASADQALIAINGPCRDTAFASVLIVECGCTDPSATNYDPTAVQNDGSCIFPEPSVIVPNIFTPNGDSNNDVFKLTTVNATEVILKINNRWGNNVYEGSGLDPYWDGKINGTIAPDGVYFVQYTVKGLMGKEITGQGFLQLIR</sequence>
<dbReference type="GO" id="GO:0016020">
    <property type="term" value="C:membrane"/>
    <property type="evidence" value="ECO:0007669"/>
    <property type="project" value="InterPro"/>
</dbReference>
<dbReference type="InterPro" id="IPR003644">
    <property type="entry name" value="Calx_beta"/>
</dbReference>
<dbReference type="InterPro" id="IPR026341">
    <property type="entry name" value="T9SS_type_B"/>
</dbReference>
<dbReference type="InterPro" id="IPR038081">
    <property type="entry name" value="CalX-like_sf"/>
</dbReference>
<dbReference type="InterPro" id="IPR013783">
    <property type="entry name" value="Ig-like_fold"/>
</dbReference>
<dbReference type="SUPFAM" id="SSF141072">
    <property type="entry name" value="CalX-like"/>
    <property type="match status" value="1"/>
</dbReference>
<gene>
    <name evidence="6" type="ORF">FO442_07210</name>
</gene>
<feature type="chain" id="PRO_5022217686" evidence="4">
    <location>
        <begin position="23"/>
        <end position="740"/>
    </location>
</feature>